<organism evidence="1 2">
    <name type="scientific">Candidatus Francisella endociliophora</name>
    <dbReference type="NCBI Taxonomy" id="653937"/>
    <lineage>
        <taxon>Bacteria</taxon>
        <taxon>Pseudomonadati</taxon>
        <taxon>Pseudomonadota</taxon>
        <taxon>Gammaproteobacteria</taxon>
        <taxon>Thiotrichales</taxon>
        <taxon>Francisellaceae</taxon>
        <taxon>Francisella</taxon>
    </lineage>
</organism>
<dbReference type="Gene3D" id="3.40.50.1000">
    <property type="entry name" value="HAD superfamily/HAD-like"/>
    <property type="match status" value="1"/>
</dbReference>
<dbReference type="GO" id="GO:0008962">
    <property type="term" value="F:phosphatidylglycerophosphatase activity"/>
    <property type="evidence" value="ECO:0007669"/>
    <property type="project" value="InterPro"/>
</dbReference>
<evidence type="ECO:0000313" key="2">
    <source>
        <dbReference type="Proteomes" id="UP000029672"/>
    </source>
</evidence>
<name>A0A097EQ14_9GAMM</name>
<protein>
    <submittedName>
        <fullName evidence="1">HAD family hydrolase</fullName>
    </submittedName>
</protein>
<reference evidence="1 2" key="1">
    <citation type="submission" date="2014-10" db="EMBL/GenBank/DDBJ databases">
        <title>Whole genome sequence of Francisella endociliophora strain FSC1006, isolated from a laboratory culture of the marine ciliate Euplotes raikovi.</title>
        <authorList>
            <person name="Granberg M."/>
            <person name="Backman S."/>
            <person name="Lundmark E."/>
            <person name="Nilsson E."/>
            <person name="Karlsson E."/>
            <person name="Thelaus J."/>
            <person name="Ohrman C."/>
            <person name="Larkeryd A."/>
            <person name="Stenberg P."/>
        </authorList>
    </citation>
    <scope>NUCLEOTIDE SEQUENCE [LARGE SCALE GENOMIC DNA]</scope>
    <source>
        <strain evidence="1 2">FSC1006</strain>
    </source>
</reference>
<dbReference type="OrthoDB" id="5605017at2"/>
<dbReference type="KEGG" id="frf:LO80_06565"/>
<dbReference type="HOGENOM" id="CLU_1445706_0_0_6"/>
<sequence length="187" mass="21731">MLQRILYTTKQIFKYKKKLKDLSGGASIDCIIDLNPDFISKKGIKYLALDFDGVLASHGKPEMHPDVIKWLDDFVKEFAEERIFILSNKPTQERLDYFKKYYPGIRFISGVAKKPYPDGLNKIIELVDCQPRELALVDDRLLTGCLACLIAGCYPILITDPYIDMQNYTKEEKFFKFLRISEQKIFL</sequence>
<dbReference type="RefSeq" id="WP_040009754.1">
    <property type="nucleotide sequence ID" value="NZ_CP009574.1"/>
</dbReference>
<gene>
    <name evidence="1" type="ORF">LO80_06565</name>
</gene>
<keyword evidence="1" id="KW-0378">Hydrolase</keyword>
<keyword evidence="2" id="KW-1185">Reference proteome</keyword>
<dbReference type="SUPFAM" id="SSF56784">
    <property type="entry name" value="HAD-like"/>
    <property type="match status" value="1"/>
</dbReference>
<dbReference type="AlphaFoldDB" id="A0A097EQ14"/>
<dbReference type="eggNOG" id="COG2179">
    <property type="taxonomic scope" value="Bacteria"/>
</dbReference>
<evidence type="ECO:0000313" key="1">
    <source>
        <dbReference type="EMBL" id="AIT09658.1"/>
    </source>
</evidence>
<dbReference type="STRING" id="1547445.LO80_06565"/>
<dbReference type="EMBL" id="CP009574">
    <property type="protein sequence ID" value="AIT09658.1"/>
    <property type="molecule type" value="Genomic_DNA"/>
</dbReference>
<proteinExistence type="predicted"/>
<dbReference type="Proteomes" id="UP000029672">
    <property type="component" value="Chromosome"/>
</dbReference>
<accession>A0A097EQ14</accession>
<dbReference type="Pfam" id="PF09419">
    <property type="entry name" value="PGP_phosphatase"/>
    <property type="match status" value="1"/>
</dbReference>
<dbReference type="InterPro" id="IPR023214">
    <property type="entry name" value="HAD_sf"/>
</dbReference>
<dbReference type="InterPro" id="IPR027706">
    <property type="entry name" value="PGP_Pase"/>
</dbReference>
<dbReference type="InterPro" id="IPR036412">
    <property type="entry name" value="HAD-like_sf"/>
</dbReference>